<evidence type="ECO:0000313" key="2">
    <source>
        <dbReference type="EMBL" id="EXX79652.1"/>
    </source>
</evidence>
<reference evidence="2 3" key="1">
    <citation type="submission" date="2014-02" db="EMBL/GenBank/DDBJ databases">
        <title>Single nucleus genome sequencing reveals high similarity among nuclei of an endomycorrhizal fungus.</title>
        <authorList>
            <person name="Lin K."/>
            <person name="Geurts R."/>
            <person name="Zhang Z."/>
            <person name="Limpens E."/>
            <person name="Saunders D.G."/>
            <person name="Mu D."/>
            <person name="Pang E."/>
            <person name="Cao H."/>
            <person name="Cha H."/>
            <person name="Lin T."/>
            <person name="Zhou Q."/>
            <person name="Shang Y."/>
            <person name="Li Y."/>
            <person name="Ivanov S."/>
            <person name="Sharma T."/>
            <person name="Velzen R.V."/>
            <person name="Ruijter N.D."/>
            <person name="Aanen D.K."/>
            <person name="Win J."/>
            <person name="Kamoun S."/>
            <person name="Bisseling T."/>
            <person name="Huang S."/>
        </authorList>
    </citation>
    <scope>NUCLEOTIDE SEQUENCE [LARGE SCALE GENOMIC DNA]</scope>
    <source>
        <strain evidence="3">DAOM197198w</strain>
    </source>
</reference>
<dbReference type="Proteomes" id="UP000022910">
    <property type="component" value="Unassembled WGS sequence"/>
</dbReference>
<feature type="domain" description="Retrotransposon gag" evidence="1">
    <location>
        <begin position="113"/>
        <end position="211"/>
    </location>
</feature>
<organism evidence="2 3">
    <name type="scientific">Rhizophagus irregularis (strain DAOM 197198w)</name>
    <name type="common">Glomus intraradices</name>
    <dbReference type="NCBI Taxonomy" id="1432141"/>
    <lineage>
        <taxon>Eukaryota</taxon>
        <taxon>Fungi</taxon>
        <taxon>Fungi incertae sedis</taxon>
        <taxon>Mucoromycota</taxon>
        <taxon>Glomeromycotina</taxon>
        <taxon>Glomeromycetes</taxon>
        <taxon>Glomerales</taxon>
        <taxon>Glomeraceae</taxon>
        <taxon>Rhizophagus</taxon>
    </lineage>
</organism>
<dbReference type="HOGENOM" id="CLU_000384_20_3_1"/>
<name>A0A015KD24_RHIIW</name>
<sequence length="261" mass="29801">MSTASGKTTNPGDAMVQLNAKIAELERQNRALLSRQTTLHETLEQQATQIAAIPASASGTAVASNRPKFPKPEPYDGYKGDVRNFLTQAQAYLRVNENTLTSAEDQILCIGNLLTGKAMEWWEPSLRAYLKHGNEAGAEVVHVFSDYETFEDRLLSAFGNPDEHKEATRQLTRLRQTGSAAHYAREFKRIAAKLNWSQEPLIEMFYQGLREEVKDDIYRIDRPELLDDFIEIVIKADNRLYERRQERTGGRKFDQHKRQTT</sequence>
<dbReference type="AlphaFoldDB" id="A0A015KD24"/>
<accession>A0A015KD24</accession>
<gene>
    <name evidence="2" type="ORF">RirG_003520</name>
</gene>
<dbReference type="PANTHER" id="PTHR15503:SF22">
    <property type="entry name" value="TRANSPOSON TY3-I GAG POLYPROTEIN"/>
    <property type="match status" value="1"/>
</dbReference>
<dbReference type="OMA" id="EMQASHE"/>
<proteinExistence type="predicted"/>
<keyword evidence="3" id="KW-1185">Reference proteome</keyword>
<dbReference type="Pfam" id="PF03732">
    <property type="entry name" value="Retrotrans_gag"/>
    <property type="match status" value="1"/>
</dbReference>
<comment type="caution">
    <text evidence="2">The sequence shown here is derived from an EMBL/GenBank/DDBJ whole genome shotgun (WGS) entry which is preliminary data.</text>
</comment>
<evidence type="ECO:0000313" key="3">
    <source>
        <dbReference type="Proteomes" id="UP000022910"/>
    </source>
</evidence>
<dbReference type="InterPro" id="IPR005162">
    <property type="entry name" value="Retrotrans_gag_dom"/>
</dbReference>
<dbReference type="EMBL" id="JEMT01001995">
    <property type="protein sequence ID" value="EXX79652.1"/>
    <property type="molecule type" value="Genomic_DNA"/>
</dbReference>
<dbReference type="OrthoDB" id="2447685at2759"/>
<evidence type="ECO:0000259" key="1">
    <source>
        <dbReference type="Pfam" id="PF03732"/>
    </source>
</evidence>
<protein>
    <recommendedName>
        <fullName evidence="1">Retrotransposon gag domain-containing protein</fullName>
    </recommendedName>
</protein>
<dbReference type="PANTHER" id="PTHR15503">
    <property type="entry name" value="LDOC1 RELATED"/>
    <property type="match status" value="1"/>
</dbReference>
<dbReference type="InterPro" id="IPR032567">
    <property type="entry name" value="RTL1-rel"/>
</dbReference>